<dbReference type="AlphaFoldDB" id="A0A8E2EWU4"/>
<dbReference type="Gene3D" id="3.40.50.720">
    <property type="entry name" value="NAD(P)-binding Rossmann-like Domain"/>
    <property type="match status" value="1"/>
</dbReference>
<protein>
    <submittedName>
        <fullName evidence="1">NAD(P)-binding protein</fullName>
    </submittedName>
</protein>
<dbReference type="GO" id="GO:0005737">
    <property type="term" value="C:cytoplasm"/>
    <property type="evidence" value="ECO:0007669"/>
    <property type="project" value="TreeGrafter"/>
</dbReference>
<evidence type="ECO:0000313" key="1">
    <source>
        <dbReference type="EMBL" id="OCL06340.1"/>
    </source>
</evidence>
<dbReference type="PANTHER" id="PTHR48079">
    <property type="entry name" value="PROTEIN YEEZ"/>
    <property type="match status" value="1"/>
</dbReference>
<reference evidence="1 2" key="1">
    <citation type="journal article" date="2016" name="Nat. Commun.">
        <title>Ectomycorrhizal ecology is imprinted in the genome of the dominant symbiotic fungus Cenococcum geophilum.</title>
        <authorList>
            <consortium name="DOE Joint Genome Institute"/>
            <person name="Peter M."/>
            <person name="Kohler A."/>
            <person name="Ohm R.A."/>
            <person name="Kuo A."/>
            <person name="Krutzmann J."/>
            <person name="Morin E."/>
            <person name="Arend M."/>
            <person name="Barry K.W."/>
            <person name="Binder M."/>
            <person name="Choi C."/>
            <person name="Clum A."/>
            <person name="Copeland A."/>
            <person name="Grisel N."/>
            <person name="Haridas S."/>
            <person name="Kipfer T."/>
            <person name="LaButti K."/>
            <person name="Lindquist E."/>
            <person name="Lipzen A."/>
            <person name="Maire R."/>
            <person name="Meier B."/>
            <person name="Mihaltcheva S."/>
            <person name="Molinier V."/>
            <person name="Murat C."/>
            <person name="Poggeler S."/>
            <person name="Quandt C.A."/>
            <person name="Sperisen C."/>
            <person name="Tritt A."/>
            <person name="Tisserant E."/>
            <person name="Crous P.W."/>
            <person name="Henrissat B."/>
            <person name="Nehls U."/>
            <person name="Egli S."/>
            <person name="Spatafora J.W."/>
            <person name="Grigoriev I.V."/>
            <person name="Martin F.M."/>
        </authorList>
    </citation>
    <scope>NUCLEOTIDE SEQUENCE [LARGE SCALE GENOMIC DNA]</scope>
    <source>
        <strain evidence="1 2">CBS 207.34</strain>
    </source>
</reference>
<gene>
    <name evidence="1" type="ORF">AOQ84DRAFT_223917</name>
</gene>
<dbReference type="GO" id="GO:0004029">
    <property type="term" value="F:aldehyde dehydrogenase (NAD+) activity"/>
    <property type="evidence" value="ECO:0007669"/>
    <property type="project" value="TreeGrafter"/>
</dbReference>
<sequence length="316" mass="33156">MESPPSMLFLGASGQTGGPFLTVFRREYPNIPITVFLRSTALDAAIEALGGVTIAHGDFSDLEAIEKLSSNHNIVLNCATSTNAPVTAAILRGIRNTKTPKKPILHHLSGAGNFVDGSTSGTYVPQPRPWNDGNPDDVRNITAALTPNGACDELILKAAAAEGYVDAFFVCPGGIYGASANHIGVAAGAAAALAPGVWVGWMMDSIATLGFSPYVGDGTAKALDTWDSCRPEDVYGHFYLCVDETVAAKDVASAFADVAYRVGTIPAPTVKPVPYEEAGTVAKYLAGNMLLQDDNARSLGWKPKGPGLFETLKQIK</sequence>
<dbReference type="InterPro" id="IPR036291">
    <property type="entry name" value="NAD(P)-bd_dom_sf"/>
</dbReference>
<dbReference type="Proteomes" id="UP000250140">
    <property type="component" value="Unassembled WGS sequence"/>
</dbReference>
<dbReference type="PANTHER" id="PTHR48079:SF6">
    <property type="entry name" value="NAD(P)-BINDING DOMAIN-CONTAINING PROTEIN-RELATED"/>
    <property type="match status" value="1"/>
</dbReference>
<accession>A0A8E2EWU4</accession>
<proteinExistence type="predicted"/>
<dbReference type="OrthoDB" id="2130169at2759"/>
<dbReference type="EMBL" id="KV750085">
    <property type="protein sequence ID" value="OCL06340.1"/>
    <property type="molecule type" value="Genomic_DNA"/>
</dbReference>
<evidence type="ECO:0000313" key="2">
    <source>
        <dbReference type="Proteomes" id="UP000250140"/>
    </source>
</evidence>
<dbReference type="InterPro" id="IPR051783">
    <property type="entry name" value="NAD(P)-dependent_oxidoreduct"/>
</dbReference>
<organism evidence="1 2">
    <name type="scientific">Glonium stellatum</name>
    <dbReference type="NCBI Taxonomy" id="574774"/>
    <lineage>
        <taxon>Eukaryota</taxon>
        <taxon>Fungi</taxon>
        <taxon>Dikarya</taxon>
        <taxon>Ascomycota</taxon>
        <taxon>Pezizomycotina</taxon>
        <taxon>Dothideomycetes</taxon>
        <taxon>Pleosporomycetidae</taxon>
        <taxon>Gloniales</taxon>
        <taxon>Gloniaceae</taxon>
        <taxon>Glonium</taxon>
    </lineage>
</organism>
<dbReference type="SUPFAM" id="SSF51735">
    <property type="entry name" value="NAD(P)-binding Rossmann-fold domains"/>
    <property type="match status" value="1"/>
</dbReference>
<name>A0A8E2EWU4_9PEZI</name>
<keyword evidence="2" id="KW-1185">Reference proteome</keyword>